<dbReference type="InterPro" id="IPR011075">
    <property type="entry name" value="TetR_C"/>
</dbReference>
<feature type="domain" description="HTH tetR-type" evidence="5">
    <location>
        <begin position="36"/>
        <end position="96"/>
    </location>
</feature>
<dbReference type="Proteomes" id="UP000198741">
    <property type="component" value="Chromosome I"/>
</dbReference>
<dbReference type="PANTHER" id="PTHR30055:SF148">
    <property type="entry name" value="TETR-FAMILY TRANSCRIPTIONAL REGULATOR"/>
    <property type="match status" value="1"/>
</dbReference>
<keyword evidence="7" id="KW-1185">Reference proteome</keyword>
<evidence type="ECO:0000313" key="6">
    <source>
        <dbReference type="EMBL" id="SDP31754.1"/>
    </source>
</evidence>
<dbReference type="AlphaFoldDB" id="A0A1H0RQI4"/>
<name>A0A1H0RQI4_9ACTN</name>
<dbReference type="PROSITE" id="PS01081">
    <property type="entry name" value="HTH_TETR_1"/>
    <property type="match status" value="1"/>
</dbReference>
<accession>A0A1H0RQI4</accession>
<sequence length="227" mass="24480">MSEIVGLANVPRAASSRFAAIGKLGCPVSTVTRRGAGREAAICQAVVELLNETSYESVTMDAVAARAKASKATIYRRWSNKNDLVVDALRRVFEGMDDVLIDTGSLRDDIVARMQRQLQDPVLLSANTAALKSLVYAASDDEAFAASLRETLRDAQFAALQGLLDRAFRRGEVRRPVDAALVFEVAQAQFCARTGVDAKCVDAGYVQHLVDDVLMPVIRHAGAIPTS</sequence>
<organism evidence="6 7">
    <name type="scientific">Nakamurella panacisegetis</name>
    <dbReference type="NCBI Taxonomy" id="1090615"/>
    <lineage>
        <taxon>Bacteria</taxon>
        <taxon>Bacillati</taxon>
        <taxon>Actinomycetota</taxon>
        <taxon>Actinomycetes</taxon>
        <taxon>Nakamurellales</taxon>
        <taxon>Nakamurellaceae</taxon>
        <taxon>Nakamurella</taxon>
    </lineage>
</organism>
<dbReference type="SUPFAM" id="SSF46689">
    <property type="entry name" value="Homeodomain-like"/>
    <property type="match status" value="1"/>
</dbReference>
<dbReference type="InterPro" id="IPR001647">
    <property type="entry name" value="HTH_TetR"/>
</dbReference>
<proteinExistence type="predicted"/>
<dbReference type="PROSITE" id="PS50977">
    <property type="entry name" value="HTH_TETR_2"/>
    <property type="match status" value="1"/>
</dbReference>
<dbReference type="GO" id="GO:0000976">
    <property type="term" value="F:transcription cis-regulatory region binding"/>
    <property type="evidence" value="ECO:0007669"/>
    <property type="project" value="TreeGrafter"/>
</dbReference>
<dbReference type="InterPro" id="IPR009057">
    <property type="entry name" value="Homeodomain-like_sf"/>
</dbReference>
<reference evidence="6 7" key="1">
    <citation type="submission" date="2016-10" db="EMBL/GenBank/DDBJ databases">
        <authorList>
            <person name="de Groot N.N."/>
        </authorList>
    </citation>
    <scope>NUCLEOTIDE SEQUENCE [LARGE SCALE GENOMIC DNA]</scope>
    <source>
        <strain evidence="7">P4-7,KCTC 19426,CECT 7604</strain>
    </source>
</reference>
<dbReference type="InterPro" id="IPR023772">
    <property type="entry name" value="DNA-bd_HTH_TetR-type_CS"/>
</dbReference>
<feature type="DNA-binding region" description="H-T-H motif" evidence="4">
    <location>
        <begin position="59"/>
        <end position="78"/>
    </location>
</feature>
<keyword evidence="1" id="KW-0805">Transcription regulation</keyword>
<dbReference type="STRING" id="1090615.SAMN04515671_3703"/>
<evidence type="ECO:0000256" key="3">
    <source>
        <dbReference type="ARBA" id="ARBA00023163"/>
    </source>
</evidence>
<dbReference type="Pfam" id="PF16859">
    <property type="entry name" value="TetR_C_11"/>
    <property type="match status" value="1"/>
</dbReference>
<dbReference type="InterPro" id="IPR036271">
    <property type="entry name" value="Tet_transcr_reg_TetR-rel_C_sf"/>
</dbReference>
<keyword evidence="3" id="KW-0804">Transcription</keyword>
<dbReference type="GO" id="GO:0003700">
    <property type="term" value="F:DNA-binding transcription factor activity"/>
    <property type="evidence" value="ECO:0007669"/>
    <property type="project" value="TreeGrafter"/>
</dbReference>
<dbReference type="Pfam" id="PF00440">
    <property type="entry name" value="TetR_N"/>
    <property type="match status" value="1"/>
</dbReference>
<dbReference type="OrthoDB" id="9796019at2"/>
<dbReference type="Gene3D" id="1.10.10.60">
    <property type="entry name" value="Homeodomain-like"/>
    <property type="match status" value="1"/>
</dbReference>
<evidence type="ECO:0000256" key="2">
    <source>
        <dbReference type="ARBA" id="ARBA00023125"/>
    </source>
</evidence>
<protein>
    <submittedName>
        <fullName evidence="6">DNA-binding transcriptional regulator, AcrR family</fullName>
    </submittedName>
</protein>
<gene>
    <name evidence="6" type="ORF">SAMN04515671_3703</name>
</gene>
<evidence type="ECO:0000313" key="7">
    <source>
        <dbReference type="Proteomes" id="UP000198741"/>
    </source>
</evidence>
<dbReference type="InterPro" id="IPR050109">
    <property type="entry name" value="HTH-type_TetR-like_transc_reg"/>
</dbReference>
<keyword evidence="2 4" id="KW-0238">DNA-binding</keyword>
<dbReference type="SUPFAM" id="SSF48498">
    <property type="entry name" value="Tetracyclin repressor-like, C-terminal domain"/>
    <property type="match status" value="1"/>
</dbReference>
<evidence type="ECO:0000259" key="5">
    <source>
        <dbReference type="PROSITE" id="PS50977"/>
    </source>
</evidence>
<dbReference type="PANTHER" id="PTHR30055">
    <property type="entry name" value="HTH-TYPE TRANSCRIPTIONAL REGULATOR RUTR"/>
    <property type="match status" value="1"/>
</dbReference>
<dbReference type="EMBL" id="LT629710">
    <property type="protein sequence ID" value="SDP31754.1"/>
    <property type="molecule type" value="Genomic_DNA"/>
</dbReference>
<dbReference type="PRINTS" id="PR00455">
    <property type="entry name" value="HTHTETR"/>
</dbReference>
<dbReference type="RefSeq" id="WP_157695515.1">
    <property type="nucleotide sequence ID" value="NZ_LT629710.1"/>
</dbReference>
<evidence type="ECO:0000256" key="4">
    <source>
        <dbReference type="PROSITE-ProRule" id="PRU00335"/>
    </source>
</evidence>
<dbReference type="Gene3D" id="1.10.357.10">
    <property type="entry name" value="Tetracycline Repressor, domain 2"/>
    <property type="match status" value="1"/>
</dbReference>
<evidence type="ECO:0000256" key="1">
    <source>
        <dbReference type="ARBA" id="ARBA00023015"/>
    </source>
</evidence>